<dbReference type="GO" id="GO:0050772">
    <property type="term" value="P:positive regulation of axonogenesis"/>
    <property type="evidence" value="ECO:0007669"/>
    <property type="project" value="TreeGrafter"/>
</dbReference>
<feature type="transmembrane region" description="Helical" evidence="1">
    <location>
        <begin position="297"/>
        <end position="325"/>
    </location>
</feature>
<evidence type="ECO:0000256" key="1">
    <source>
        <dbReference type="SAM" id="Phobius"/>
    </source>
</evidence>
<keyword evidence="1" id="KW-1133">Transmembrane helix</keyword>
<reference evidence="3 5" key="2">
    <citation type="journal article" date="2013" name="Nature">
        <title>Insights into bilaterian evolution from three spiralian genomes.</title>
        <authorList>
            <person name="Simakov O."/>
            <person name="Marletaz F."/>
            <person name="Cho S.J."/>
            <person name="Edsinger-Gonzales E."/>
            <person name="Havlak P."/>
            <person name="Hellsten U."/>
            <person name="Kuo D.H."/>
            <person name="Larsson T."/>
            <person name="Lv J."/>
            <person name="Arendt D."/>
            <person name="Savage R."/>
            <person name="Osoegawa K."/>
            <person name="de Jong P."/>
            <person name="Grimwood J."/>
            <person name="Chapman J.A."/>
            <person name="Shapiro H."/>
            <person name="Aerts A."/>
            <person name="Otillar R.P."/>
            <person name="Terry A.Y."/>
            <person name="Boore J.L."/>
            <person name="Grigoriev I.V."/>
            <person name="Lindberg D.R."/>
            <person name="Seaver E.C."/>
            <person name="Weisblat D.A."/>
            <person name="Putnam N.H."/>
            <person name="Rokhsar D.S."/>
        </authorList>
    </citation>
    <scope>NUCLEOTIDE SEQUENCE</scope>
    <source>
        <strain evidence="3 5">I ESC-2004</strain>
    </source>
</reference>
<dbReference type="InterPro" id="IPR031148">
    <property type="entry name" value="Plexin"/>
</dbReference>
<protein>
    <recommendedName>
        <fullName evidence="2">IPT/TIG domain-containing protein</fullName>
    </recommendedName>
</protein>
<dbReference type="PANTHER" id="PTHR22625">
    <property type="entry name" value="PLEXIN"/>
    <property type="match status" value="1"/>
</dbReference>
<organism evidence="3">
    <name type="scientific">Capitella teleta</name>
    <name type="common">Polychaete worm</name>
    <dbReference type="NCBI Taxonomy" id="283909"/>
    <lineage>
        <taxon>Eukaryota</taxon>
        <taxon>Metazoa</taxon>
        <taxon>Spiralia</taxon>
        <taxon>Lophotrochozoa</taxon>
        <taxon>Annelida</taxon>
        <taxon>Polychaeta</taxon>
        <taxon>Sedentaria</taxon>
        <taxon>Scolecida</taxon>
        <taxon>Capitellidae</taxon>
        <taxon>Capitella</taxon>
    </lineage>
</organism>
<dbReference type="GO" id="GO:0002116">
    <property type="term" value="C:semaphorin receptor complex"/>
    <property type="evidence" value="ECO:0007669"/>
    <property type="project" value="TreeGrafter"/>
</dbReference>
<dbReference type="PANTHER" id="PTHR22625:SF44">
    <property type="entry name" value="PLEXIN-B"/>
    <property type="match status" value="1"/>
</dbReference>
<keyword evidence="5" id="KW-1185">Reference proteome</keyword>
<reference evidence="4" key="3">
    <citation type="submission" date="2015-06" db="UniProtKB">
        <authorList>
            <consortium name="EnsemblMetazoa"/>
        </authorList>
    </citation>
    <scope>IDENTIFICATION</scope>
</reference>
<dbReference type="EMBL" id="KB302363">
    <property type="protein sequence ID" value="ELU04381.1"/>
    <property type="molecule type" value="Genomic_DNA"/>
</dbReference>
<accession>R7UE66</accession>
<dbReference type="GO" id="GO:0017154">
    <property type="term" value="F:semaphorin receptor activity"/>
    <property type="evidence" value="ECO:0007669"/>
    <property type="project" value="InterPro"/>
</dbReference>
<reference evidence="5" key="1">
    <citation type="submission" date="2012-12" db="EMBL/GenBank/DDBJ databases">
        <authorList>
            <person name="Hellsten U."/>
            <person name="Grimwood J."/>
            <person name="Chapman J.A."/>
            <person name="Shapiro H."/>
            <person name="Aerts A."/>
            <person name="Otillar R.P."/>
            <person name="Terry A.Y."/>
            <person name="Boore J.L."/>
            <person name="Simakov O."/>
            <person name="Marletaz F."/>
            <person name="Cho S.-J."/>
            <person name="Edsinger-Gonzales E."/>
            <person name="Havlak P."/>
            <person name="Kuo D.-H."/>
            <person name="Larsson T."/>
            <person name="Lv J."/>
            <person name="Arendt D."/>
            <person name="Savage R."/>
            <person name="Osoegawa K."/>
            <person name="de Jong P."/>
            <person name="Lindberg D.R."/>
            <person name="Seaver E.C."/>
            <person name="Weisblat D.A."/>
            <person name="Putnam N.H."/>
            <person name="Grigoriev I.V."/>
            <person name="Rokhsar D.S."/>
        </authorList>
    </citation>
    <scope>NUCLEOTIDE SEQUENCE</scope>
    <source>
        <strain evidence="5">I ESC-2004</strain>
    </source>
</reference>
<feature type="domain" description="IPT/TIG" evidence="2">
    <location>
        <begin position="82"/>
        <end position="159"/>
    </location>
</feature>
<dbReference type="GO" id="GO:0030334">
    <property type="term" value="P:regulation of cell migration"/>
    <property type="evidence" value="ECO:0007669"/>
    <property type="project" value="TreeGrafter"/>
</dbReference>
<name>R7UE66_CAPTE</name>
<gene>
    <name evidence="3" type="ORF">CAPTEDRAFT_199879</name>
</gene>
<dbReference type="AlphaFoldDB" id="R7UE66"/>
<evidence type="ECO:0000313" key="3">
    <source>
        <dbReference type="EMBL" id="ELU04381.1"/>
    </source>
</evidence>
<dbReference type="Pfam" id="PF01833">
    <property type="entry name" value="TIG"/>
    <property type="match status" value="1"/>
</dbReference>
<dbReference type="EnsemblMetazoa" id="CapteT199879">
    <property type="protein sequence ID" value="CapteP199879"/>
    <property type="gene ID" value="CapteG199879"/>
</dbReference>
<proteinExistence type="predicted"/>
<keyword evidence="1" id="KW-0472">Membrane</keyword>
<dbReference type="InterPro" id="IPR013783">
    <property type="entry name" value="Ig-like_fold"/>
</dbReference>
<dbReference type="HOGENOM" id="CLU_076973_0_0_1"/>
<dbReference type="STRING" id="283909.R7UE66"/>
<dbReference type="EMBL" id="AMQN01008176">
    <property type="status" value="NOT_ANNOTATED_CDS"/>
    <property type="molecule type" value="Genomic_DNA"/>
</dbReference>
<dbReference type="GO" id="GO:0007162">
    <property type="term" value="P:negative regulation of cell adhesion"/>
    <property type="evidence" value="ECO:0007669"/>
    <property type="project" value="TreeGrafter"/>
</dbReference>
<dbReference type="OrthoDB" id="6417648at2759"/>
<evidence type="ECO:0000259" key="2">
    <source>
        <dbReference type="Pfam" id="PF01833"/>
    </source>
</evidence>
<dbReference type="Proteomes" id="UP000014760">
    <property type="component" value="Unassembled WGS sequence"/>
</dbReference>
<dbReference type="InterPro" id="IPR014756">
    <property type="entry name" value="Ig_E-set"/>
</dbReference>
<dbReference type="GO" id="GO:0005886">
    <property type="term" value="C:plasma membrane"/>
    <property type="evidence" value="ECO:0007669"/>
    <property type="project" value="TreeGrafter"/>
</dbReference>
<dbReference type="InterPro" id="IPR002909">
    <property type="entry name" value="IPT_dom"/>
</dbReference>
<dbReference type="Gene3D" id="2.60.40.10">
    <property type="entry name" value="Immunoglobulins"/>
    <property type="match status" value="1"/>
</dbReference>
<dbReference type="GO" id="GO:0008360">
    <property type="term" value="P:regulation of cell shape"/>
    <property type="evidence" value="ECO:0007669"/>
    <property type="project" value="TreeGrafter"/>
</dbReference>
<evidence type="ECO:0000313" key="5">
    <source>
        <dbReference type="Proteomes" id="UP000014760"/>
    </source>
</evidence>
<evidence type="ECO:0000313" key="4">
    <source>
        <dbReference type="EnsemblMetazoa" id="CapteP199879"/>
    </source>
</evidence>
<dbReference type="SUPFAM" id="SSF81296">
    <property type="entry name" value="E set domains"/>
    <property type="match status" value="1"/>
</dbReference>
<keyword evidence="1" id="KW-0812">Transmembrane</keyword>
<sequence>MNVIPTSGPITGGTELTVSGPCIPDSLQLGPVTLHSTQDPYVFVTTGVDVPHYSVPINIVVPTRNGAKIIPLGKNFTYGGFPSVQDIRPRELNIDGGTKITVVGENFFADSNPKMNLTQKAIEVNSPDGLNIFDEVNYPLTPCAVQNGTEMECRTPELQLPSVDDFSSFEVEYRFGFLFEGLEESQQLNEKWNTTTAISVEIAIIQLPEIAKHTWPPYDITWGHFQHETLVHVGGIEAEITRRYHNLIQFLPPDEDGFLVSGESGCSPESYSVEVLAGNTRQLVGCLSFVASDDVPLTMIAVIAACVFSLVVVVVVVSIIACCVIRKSKRSPEN</sequence>